<sequence>MNTFSGVWRCIQRLHQIHPYEVETIFQRVGIAKSLLTNQNVSIPVEILLNFVIDAQTVFKDELVSINFGRMAQVRPNYGEAFGLVFVYSKNLQQGLKLLQSFINTELEGLNFLIIEEKNHIKIQSVVDPKIKNPSIYENLGLSILASFIRSKRFQIKQINTKTVTQIDDIKEKSVFNCPVFTSCEETSLLISKKNYLKKNSLSNPNLVNYLSTILEAKANNMTSKISLTEKVERLMNNYENHFNLINIQDVSIHLGLSKNSLRNQLLKENTTFRKVLNNFKLSKSKNLLNEGLSVKVISYQLGYADPSSFVRWFIGQTDLTPSAYKLLFKVKVLADLHYRQKQ</sequence>
<evidence type="ECO:0000256" key="1">
    <source>
        <dbReference type="ARBA" id="ARBA00023015"/>
    </source>
</evidence>
<dbReference type="Pfam" id="PF12833">
    <property type="entry name" value="HTH_18"/>
    <property type="match status" value="1"/>
</dbReference>
<dbReference type="GO" id="GO:0000976">
    <property type="term" value="F:transcription cis-regulatory region binding"/>
    <property type="evidence" value="ECO:0007669"/>
    <property type="project" value="TreeGrafter"/>
</dbReference>
<dbReference type="STRING" id="1125411.W908_01520"/>
<evidence type="ECO:0000256" key="2">
    <source>
        <dbReference type="ARBA" id="ARBA00023125"/>
    </source>
</evidence>
<organism evidence="5 6">
    <name type="scientific">Candidatus Pseudothioglobus singularis PS1</name>
    <dbReference type="NCBI Taxonomy" id="1125411"/>
    <lineage>
        <taxon>Bacteria</taxon>
        <taxon>Pseudomonadati</taxon>
        <taxon>Pseudomonadota</taxon>
        <taxon>Gammaproteobacteria</taxon>
        <taxon>Candidatus Pseudothioglobaceae</taxon>
        <taxon>Candidatus Pseudothioglobus</taxon>
    </lineage>
</organism>
<gene>
    <name evidence="5" type="ORF">W908_01520</name>
</gene>
<dbReference type="GO" id="GO:0003700">
    <property type="term" value="F:DNA-binding transcription factor activity"/>
    <property type="evidence" value="ECO:0007669"/>
    <property type="project" value="InterPro"/>
</dbReference>
<dbReference type="RefSeq" id="WP_053819654.1">
    <property type="nucleotide sequence ID" value="NZ_CP006911.1"/>
</dbReference>
<dbReference type="InterPro" id="IPR009057">
    <property type="entry name" value="Homeodomain-like_sf"/>
</dbReference>
<protein>
    <recommendedName>
        <fullName evidence="4">HTH araC/xylS-type domain-containing protein</fullName>
    </recommendedName>
</protein>
<evidence type="ECO:0000313" key="5">
    <source>
        <dbReference type="EMBL" id="ALE02614.1"/>
    </source>
</evidence>
<dbReference type="EMBL" id="CP006911">
    <property type="protein sequence ID" value="ALE02614.1"/>
    <property type="molecule type" value="Genomic_DNA"/>
</dbReference>
<dbReference type="Proteomes" id="UP000068905">
    <property type="component" value="Chromosome"/>
</dbReference>
<dbReference type="SMART" id="SM00342">
    <property type="entry name" value="HTH_ARAC"/>
    <property type="match status" value="1"/>
</dbReference>
<keyword evidence="2" id="KW-0238">DNA-binding</keyword>
<dbReference type="KEGG" id="tsn:W908_01520"/>
<dbReference type="InterPro" id="IPR018060">
    <property type="entry name" value="HTH_AraC"/>
</dbReference>
<keyword evidence="6" id="KW-1185">Reference proteome</keyword>
<proteinExistence type="predicted"/>
<keyword evidence="3" id="KW-0804">Transcription</keyword>
<evidence type="ECO:0000313" key="6">
    <source>
        <dbReference type="Proteomes" id="UP000068905"/>
    </source>
</evidence>
<dbReference type="PROSITE" id="PS01124">
    <property type="entry name" value="HTH_ARAC_FAMILY_2"/>
    <property type="match status" value="1"/>
</dbReference>
<dbReference type="GO" id="GO:0005829">
    <property type="term" value="C:cytosol"/>
    <property type="evidence" value="ECO:0007669"/>
    <property type="project" value="TreeGrafter"/>
</dbReference>
<dbReference type="AlphaFoldDB" id="A0A0M4LI46"/>
<reference evidence="5 6" key="1">
    <citation type="journal article" date="2015" name="Genome Announc.">
        <title>Genome Sequence of 'Candidatus Thioglobus singularis' Strain PS1, a Mixotroph from the SUP05 Clade of Marine Gammaproteobacteria.</title>
        <authorList>
            <person name="Marshall K.T."/>
            <person name="Morris R.M."/>
        </authorList>
    </citation>
    <scope>NUCLEOTIDE SEQUENCE [LARGE SCALE GENOMIC DNA]</scope>
    <source>
        <strain evidence="5 6">PS1</strain>
    </source>
</reference>
<dbReference type="PANTHER" id="PTHR47894">
    <property type="entry name" value="HTH-TYPE TRANSCRIPTIONAL REGULATOR GADX"/>
    <property type="match status" value="1"/>
</dbReference>
<dbReference type="Gene3D" id="1.10.10.60">
    <property type="entry name" value="Homeodomain-like"/>
    <property type="match status" value="1"/>
</dbReference>
<feature type="domain" description="HTH araC/xylS-type" evidence="4">
    <location>
        <begin position="230"/>
        <end position="328"/>
    </location>
</feature>
<keyword evidence="1" id="KW-0805">Transcription regulation</keyword>
<evidence type="ECO:0000259" key="4">
    <source>
        <dbReference type="PROSITE" id="PS01124"/>
    </source>
</evidence>
<name>A0A0M4LI46_9GAMM</name>
<dbReference type="PANTHER" id="PTHR47894:SF4">
    <property type="entry name" value="HTH-TYPE TRANSCRIPTIONAL REGULATOR GADX"/>
    <property type="match status" value="1"/>
</dbReference>
<accession>A0A0M4LI46</accession>
<dbReference type="SUPFAM" id="SSF46689">
    <property type="entry name" value="Homeodomain-like"/>
    <property type="match status" value="1"/>
</dbReference>
<dbReference type="OrthoDB" id="5582699at2"/>
<evidence type="ECO:0000256" key="3">
    <source>
        <dbReference type="ARBA" id="ARBA00023163"/>
    </source>
</evidence>